<dbReference type="EMBL" id="LGRX02014042">
    <property type="protein sequence ID" value="KAK3265266.1"/>
    <property type="molecule type" value="Genomic_DNA"/>
</dbReference>
<accession>A0AAE0FU53</accession>
<keyword evidence="6" id="KW-1185">Reference proteome</keyword>
<comment type="subcellular location">
    <subcellularLocation>
        <location evidence="1">Cytoplasm</location>
    </subcellularLocation>
</comment>
<sequence length="336" mass="37648">DPNYLQMLYEILQISLTQLSPHEDPAQQIPLTSEIDAVPAPKLIACVLQHCRGRVDEWVEPYLLLMVQRLRMAEKNHFKCLLITIMANALYYNAPITLQVLHKHGMLQEMFSVWFQLLYKADAKGNRTLFSRAPEKKICAMGLTSLLQLPAEALPLDLQAGMTQVLSGAMTLLVDLKKVEDAEKEERDGDDDDEEAEEDGDADEEDDDDLDDETAIPEALANMKAKELHFPGAGGRFGNDSDDDDWDEYDDAESAIDAIDPYIGFCETITSIQHNDPARFQVLTAGFEIQQQSVYHSLLQLAEQKRQEQLAEAAKEAQQQAQVVGQMAPPPLPPLQ</sequence>
<reference evidence="5 6" key="1">
    <citation type="journal article" date="2015" name="Genome Biol. Evol.">
        <title>Comparative Genomics of a Bacterivorous Green Alga Reveals Evolutionary Causalities and Consequences of Phago-Mixotrophic Mode of Nutrition.</title>
        <authorList>
            <person name="Burns J.A."/>
            <person name="Paasch A."/>
            <person name="Narechania A."/>
            <person name="Kim E."/>
        </authorList>
    </citation>
    <scope>NUCLEOTIDE SEQUENCE [LARGE SCALE GENOMIC DNA]</scope>
    <source>
        <strain evidence="5 6">PLY_AMNH</strain>
    </source>
</reference>
<dbReference type="GO" id="GO:0005829">
    <property type="term" value="C:cytosol"/>
    <property type="evidence" value="ECO:0007669"/>
    <property type="project" value="TreeGrafter"/>
</dbReference>
<dbReference type="InterPro" id="IPR016024">
    <property type="entry name" value="ARM-type_fold"/>
</dbReference>
<protein>
    <recommendedName>
        <fullName evidence="7">Importin 7</fullName>
    </recommendedName>
</protein>
<evidence type="ECO:0008006" key="7">
    <source>
        <dbReference type="Google" id="ProtNLM"/>
    </source>
</evidence>
<keyword evidence="3" id="KW-0813">Transport</keyword>
<proteinExistence type="predicted"/>
<feature type="non-terminal residue" evidence="5">
    <location>
        <position position="1"/>
    </location>
</feature>
<keyword evidence="2" id="KW-0963">Cytoplasm</keyword>
<evidence type="ECO:0000256" key="2">
    <source>
        <dbReference type="ARBA" id="ARBA00022490"/>
    </source>
</evidence>
<keyword evidence="3" id="KW-0653">Protein transport</keyword>
<dbReference type="PANTHER" id="PTHR10997">
    <property type="entry name" value="IMPORTIN-7, 8, 11"/>
    <property type="match status" value="1"/>
</dbReference>
<dbReference type="GO" id="GO:0005635">
    <property type="term" value="C:nuclear envelope"/>
    <property type="evidence" value="ECO:0007669"/>
    <property type="project" value="TreeGrafter"/>
</dbReference>
<dbReference type="AlphaFoldDB" id="A0AAE0FU53"/>
<gene>
    <name evidence="5" type="ORF">CYMTET_26037</name>
</gene>
<evidence type="ECO:0000256" key="1">
    <source>
        <dbReference type="ARBA" id="ARBA00004496"/>
    </source>
</evidence>
<dbReference type="Proteomes" id="UP001190700">
    <property type="component" value="Unassembled WGS sequence"/>
</dbReference>
<dbReference type="SUPFAM" id="SSF48371">
    <property type="entry name" value="ARM repeat"/>
    <property type="match status" value="1"/>
</dbReference>
<dbReference type="InterPro" id="IPR011989">
    <property type="entry name" value="ARM-like"/>
</dbReference>
<organism evidence="5 6">
    <name type="scientific">Cymbomonas tetramitiformis</name>
    <dbReference type="NCBI Taxonomy" id="36881"/>
    <lineage>
        <taxon>Eukaryota</taxon>
        <taxon>Viridiplantae</taxon>
        <taxon>Chlorophyta</taxon>
        <taxon>Pyramimonadophyceae</taxon>
        <taxon>Pyramimonadales</taxon>
        <taxon>Pyramimonadaceae</taxon>
        <taxon>Cymbomonas</taxon>
    </lineage>
</organism>
<evidence type="ECO:0000256" key="3">
    <source>
        <dbReference type="ARBA" id="ARBA00022927"/>
    </source>
</evidence>
<feature type="region of interest" description="Disordered" evidence="4">
    <location>
        <begin position="225"/>
        <end position="248"/>
    </location>
</feature>
<evidence type="ECO:0000256" key="4">
    <source>
        <dbReference type="SAM" id="MobiDB-lite"/>
    </source>
</evidence>
<dbReference type="Gene3D" id="1.25.10.10">
    <property type="entry name" value="Leucine-rich Repeat Variant"/>
    <property type="match status" value="1"/>
</dbReference>
<evidence type="ECO:0000313" key="6">
    <source>
        <dbReference type="Proteomes" id="UP001190700"/>
    </source>
</evidence>
<evidence type="ECO:0000313" key="5">
    <source>
        <dbReference type="EMBL" id="KAK3265266.1"/>
    </source>
</evidence>
<feature type="compositionally biased region" description="Acidic residues" evidence="4">
    <location>
        <begin position="188"/>
        <end position="210"/>
    </location>
</feature>
<dbReference type="PANTHER" id="PTHR10997:SF18">
    <property type="entry name" value="D-IMPORTIN 7_RANBP7"/>
    <property type="match status" value="1"/>
</dbReference>
<feature type="region of interest" description="Disordered" evidence="4">
    <location>
        <begin position="181"/>
        <end position="210"/>
    </location>
</feature>
<name>A0AAE0FU53_9CHLO</name>
<dbReference type="GO" id="GO:0006606">
    <property type="term" value="P:protein import into nucleus"/>
    <property type="evidence" value="ECO:0007669"/>
    <property type="project" value="TreeGrafter"/>
</dbReference>
<comment type="caution">
    <text evidence="5">The sequence shown here is derived from an EMBL/GenBank/DDBJ whole genome shotgun (WGS) entry which is preliminary data.</text>
</comment>